<dbReference type="EMBL" id="JAPDRN010000163">
    <property type="protein sequence ID" value="KAJ9617393.1"/>
    <property type="molecule type" value="Genomic_DNA"/>
</dbReference>
<dbReference type="PANTHER" id="PTHR21193">
    <property type="entry name" value="OXIDOREDUCTASE-LIKE DOMAIN-CONTAINING PROTEIN 1"/>
    <property type="match status" value="1"/>
</dbReference>
<accession>A0AA39CRM8</accession>
<reference evidence="3" key="1">
    <citation type="submission" date="2022-10" db="EMBL/GenBank/DDBJ databases">
        <title>Culturing micro-colonial fungi from biological soil crusts in the Mojave desert and describing Neophaeococcomyces mojavensis, and introducing the new genera and species Taxawa tesnikishii.</title>
        <authorList>
            <person name="Kurbessoian T."/>
            <person name="Stajich J.E."/>
        </authorList>
    </citation>
    <scope>NUCLEOTIDE SEQUENCE</scope>
    <source>
        <strain evidence="3">TK_35</strain>
    </source>
</reference>
<proteinExistence type="predicted"/>
<keyword evidence="4" id="KW-1185">Reference proteome</keyword>
<evidence type="ECO:0000256" key="1">
    <source>
        <dbReference type="SAM" id="MobiDB-lite"/>
    </source>
</evidence>
<feature type="domain" description="Oxidoreductase-like" evidence="2">
    <location>
        <begin position="160"/>
        <end position="204"/>
    </location>
</feature>
<dbReference type="PANTHER" id="PTHR21193:SF3">
    <property type="entry name" value="OXIDOREDUCTASE-LIKE DOMAIN-CONTAINING PROTEIN 1"/>
    <property type="match status" value="1"/>
</dbReference>
<dbReference type="GO" id="GO:0005739">
    <property type="term" value="C:mitochondrion"/>
    <property type="evidence" value="ECO:0007669"/>
    <property type="project" value="TreeGrafter"/>
</dbReference>
<feature type="compositionally biased region" description="Polar residues" evidence="1">
    <location>
        <begin position="51"/>
        <end position="73"/>
    </location>
</feature>
<dbReference type="InterPro" id="IPR019180">
    <property type="entry name" value="Oxidoreductase-like_N"/>
</dbReference>
<dbReference type="AlphaFoldDB" id="A0AA39CRM8"/>
<evidence type="ECO:0000313" key="3">
    <source>
        <dbReference type="EMBL" id="KAJ9617393.1"/>
    </source>
</evidence>
<sequence length="286" mass="32173">MAANSAIQLLLTSQRRWVCNSCLRQISRRQLSYRQLSSSSTTDQRRATKQARGQNVHSHSNNNNTRSLPRQRSFHSGTNQLRREHAPDQPHQAVPLGDFYTDLLSSPMREAPHTDHSALPTFVTTKDESVQARARKLFGTIEGSGYKSTTSETPDATWRTINGVPVPPRPAEPDNCCMSGCVHCVWDDYRDDVEAWAARVREAQSRKSPNHRQTEDPKLRLSRPEVHEASGSMDEDGGGSEGLWTAPAAPDDEDALFADIPVGIREFMATEKRIRERKRVKMQRAS</sequence>
<name>A0AA39CRM8_9EURO</name>
<feature type="region of interest" description="Disordered" evidence="1">
    <location>
        <begin position="33"/>
        <end position="73"/>
    </location>
</feature>
<dbReference type="InterPro" id="IPR039251">
    <property type="entry name" value="OXLD1"/>
</dbReference>
<gene>
    <name evidence="3" type="ORF">H2204_013815</name>
</gene>
<dbReference type="Pfam" id="PF09791">
    <property type="entry name" value="Oxidored-like"/>
    <property type="match status" value="1"/>
</dbReference>
<feature type="region of interest" description="Disordered" evidence="1">
    <location>
        <begin position="201"/>
        <end position="250"/>
    </location>
</feature>
<dbReference type="Proteomes" id="UP001172681">
    <property type="component" value="Unassembled WGS sequence"/>
</dbReference>
<organism evidence="3 4">
    <name type="scientific">Knufia peltigerae</name>
    <dbReference type="NCBI Taxonomy" id="1002370"/>
    <lineage>
        <taxon>Eukaryota</taxon>
        <taxon>Fungi</taxon>
        <taxon>Dikarya</taxon>
        <taxon>Ascomycota</taxon>
        <taxon>Pezizomycotina</taxon>
        <taxon>Eurotiomycetes</taxon>
        <taxon>Chaetothyriomycetidae</taxon>
        <taxon>Chaetothyriales</taxon>
        <taxon>Trichomeriaceae</taxon>
        <taxon>Knufia</taxon>
    </lineage>
</organism>
<evidence type="ECO:0000259" key="2">
    <source>
        <dbReference type="Pfam" id="PF09791"/>
    </source>
</evidence>
<comment type="caution">
    <text evidence="3">The sequence shown here is derived from an EMBL/GenBank/DDBJ whole genome shotgun (WGS) entry which is preliminary data.</text>
</comment>
<feature type="compositionally biased region" description="Basic and acidic residues" evidence="1">
    <location>
        <begin position="212"/>
        <end position="228"/>
    </location>
</feature>
<protein>
    <recommendedName>
        <fullName evidence="2">Oxidoreductase-like domain-containing protein</fullName>
    </recommendedName>
</protein>
<evidence type="ECO:0000313" key="4">
    <source>
        <dbReference type="Proteomes" id="UP001172681"/>
    </source>
</evidence>